<keyword evidence="1 2" id="KW-0732">Signal</keyword>
<evidence type="ECO:0000259" key="3">
    <source>
        <dbReference type="Pfam" id="PF18962"/>
    </source>
</evidence>
<dbReference type="NCBIfam" id="TIGR04183">
    <property type="entry name" value="Por_Secre_tail"/>
    <property type="match status" value="1"/>
</dbReference>
<organism evidence="4 5">
    <name type="scientific">Brumimicrobium aurantiacum</name>
    <dbReference type="NCBI Taxonomy" id="1737063"/>
    <lineage>
        <taxon>Bacteria</taxon>
        <taxon>Pseudomonadati</taxon>
        <taxon>Bacteroidota</taxon>
        <taxon>Flavobacteriia</taxon>
        <taxon>Flavobacteriales</taxon>
        <taxon>Crocinitomicaceae</taxon>
        <taxon>Brumimicrobium</taxon>
    </lineage>
</organism>
<comment type="caution">
    <text evidence="4">The sequence shown here is derived from an EMBL/GenBank/DDBJ whole genome shotgun (WGS) entry which is preliminary data.</text>
</comment>
<dbReference type="EMBL" id="QURB01000012">
    <property type="protein sequence ID" value="RFC53144.1"/>
    <property type="molecule type" value="Genomic_DNA"/>
</dbReference>
<protein>
    <submittedName>
        <fullName evidence="4">T9SS C-terminal target domain-containing protein</fullName>
    </submittedName>
</protein>
<dbReference type="AlphaFoldDB" id="A0A3E1EUB2"/>
<evidence type="ECO:0000313" key="5">
    <source>
        <dbReference type="Proteomes" id="UP000257127"/>
    </source>
</evidence>
<dbReference type="Proteomes" id="UP000257127">
    <property type="component" value="Unassembled WGS sequence"/>
</dbReference>
<feature type="domain" description="Secretion system C-terminal sorting" evidence="3">
    <location>
        <begin position="348"/>
        <end position="419"/>
    </location>
</feature>
<proteinExistence type="predicted"/>
<gene>
    <name evidence="4" type="ORF">DXU93_14380</name>
</gene>
<name>A0A3E1EUB2_9FLAO</name>
<reference evidence="4 5" key="1">
    <citation type="submission" date="2018-08" db="EMBL/GenBank/DDBJ databases">
        <title>The draft genome squence of Brumimicrobium sp. N62.</title>
        <authorList>
            <person name="Du Z.-J."/>
            <person name="Luo H.-R."/>
        </authorList>
    </citation>
    <scope>NUCLEOTIDE SEQUENCE [LARGE SCALE GENOMIC DNA]</scope>
    <source>
        <strain evidence="4 5">N62</strain>
    </source>
</reference>
<evidence type="ECO:0000256" key="1">
    <source>
        <dbReference type="ARBA" id="ARBA00022729"/>
    </source>
</evidence>
<dbReference type="RefSeq" id="WP_116882005.1">
    <property type="nucleotide sequence ID" value="NZ_QURB01000012.1"/>
</dbReference>
<feature type="signal peptide" evidence="2">
    <location>
        <begin position="1"/>
        <end position="19"/>
    </location>
</feature>
<dbReference type="InterPro" id="IPR026444">
    <property type="entry name" value="Secre_tail"/>
</dbReference>
<evidence type="ECO:0000256" key="2">
    <source>
        <dbReference type="SAM" id="SignalP"/>
    </source>
</evidence>
<dbReference type="Pfam" id="PF18962">
    <property type="entry name" value="Por_Secre_tail"/>
    <property type="match status" value="1"/>
</dbReference>
<accession>A0A3E1EUB2</accession>
<sequence>MKKIYFSALALIATASINAQVLNPGFESWTNDEPDDWNTLNILTTLGDVTDGTNPLTPATEVTTGATEGSSYIELTTFNLANSTDPTNAPDGDYGGIATQDIITSTKYESFSMDVKYDVAANDTAIVFINAYNAGGTAIGQGFATFAGTEATFQNVTVDMQYIGSVSEYTIFIASSESQILQGAASTLTLGSTISVDNITVGPAIPDAPNATNIVASDVSDNEDGSDLTVSFDTPDETNVSSYYVLAMTSAVTPSQLNDDIGFIKANGIQITPNGSNQTYNFTATGEYWKINAAGNAVEAAAIVPNEEMVVYVLVEGANGYNDVYDASNAITLDGGLSVEKEIKEINVYPNPASNFVNIKVDGLVNGTVTINSVTGQEVVNSSIVNGTKKVNVSDLNNGVYIYTVRDQNGEVIKTNKLVVRK</sequence>
<feature type="chain" id="PRO_5017806776" evidence="2">
    <location>
        <begin position="20"/>
        <end position="422"/>
    </location>
</feature>
<evidence type="ECO:0000313" key="4">
    <source>
        <dbReference type="EMBL" id="RFC53144.1"/>
    </source>
</evidence>
<keyword evidence="5" id="KW-1185">Reference proteome</keyword>
<dbReference type="OrthoDB" id="626993at2"/>